<reference evidence="2 3" key="1">
    <citation type="journal article" date="2019" name="Commun. Biol.">
        <title>The bagworm genome reveals a unique fibroin gene that provides high tensile strength.</title>
        <authorList>
            <person name="Kono N."/>
            <person name="Nakamura H."/>
            <person name="Ohtoshi R."/>
            <person name="Tomita M."/>
            <person name="Numata K."/>
            <person name="Arakawa K."/>
        </authorList>
    </citation>
    <scope>NUCLEOTIDE SEQUENCE [LARGE SCALE GENOMIC DNA]</scope>
</reference>
<comment type="caution">
    <text evidence="2">The sequence shown here is derived from an EMBL/GenBank/DDBJ whole genome shotgun (WGS) entry which is preliminary data.</text>
</comment>
<dbReference type="EMBL" id="BGZK01001314">
    <property type="protein sequence ID" value="GBP77006.1"/>
    <property type="molecule type" value="Genomic_DNA"/>
</dbReference>
<accession>A0A4C1YLC2</accession>
<proteinExistence type="predicted"/>
<keyword evidence="3" id="KW-1185">Reference proteome</keyword>
<organism evidence="2 3">
    <name type="scientific">Eumeta variegata</name>
    <name type="common">Bagworm moth</name>
    <name type="synonym">Eumeta japonica</name>
    <dbReference type="NCBI Taxonomy" id="151549"/>
    <lineage>
        <taxon>Eukaryota</taxon>
        <taxon>Metazoa</taxon>
        <taxon>Ecdysozoa</taxon>
        <taxon>Arthropoda</taxon>
        <taxon>Hexapoda</taxon>
        <taxon>Insecta</taxon>
        <taxon>Pterygota</taxon>
        <taxon>Neoptera</taxon>
        <taxon>Endopterygota</taxon>
        <taxon>Lepidoptera</taxon>
        <taxon>Glossata</taxon>
        <taxon>Ditrysia</taxon>
        <taxon>Tineoidea</taxon>
        <taxon>Psychidae</taxon>
        <taxon>Oiketicinae</taxon>
        <taxon>Eumeta</taxon>
    </lineage>
</organism>
<name>A0A4C1YLC2_EUMVA</name>
<feature type="region of interest" description="Disordered" evidence="1">
    <location>
        <begin position="1"/>
        <end position="25"/>
    </location>
</feature>
<gene>
    <name evidence="2" type="ORF">EVAR_49567_1</name>
</gene>
<evidence type="ECO:0000313" key="3">
    <source>
        <dbReference type="Proteomes" id="UP000299102"/>
    </source>
</evidence>
<dbReference type="Proteomes" id="UP000299102">
    <property type="component" value="Unassembled WGS sequence"/>
</dbReference>
<evidence type="ECO:0000313" key="2">
    <source>
        <dbReference type="EMBL" id="GBP77006.1"/>
    </source>
</evidence>
<evidence type="ECO:0000256" key="1">
    <source>
        <dbReference type="SAM" id="MobiDB-lite"/>
    </source>
</evidence>
<protein>
    <submittedName>
        <fullName evidence="2">Uncharacterized protein</fullName>
    </submittedName>
</protein>
<dbReference type="AlphaFoldDB" id="A0A4C1YLC2"/>
<sequence>MLDGSKIEKGSKMRTKNETGTKIGNRAEVENECRDGVKIKSGTGIGTENTIGGVIYDLVHKGAGRSRSSCVDLKCSTLGLRLRHVSEATLSGGRASARPITSRRRPRWTIHGRYCANALCVRSKRACELAESRSLPSMDIRKLRGVASMLLASWVGMRYLMWGHDPPTRSNCRCSEGISQWSRVVAVPYSTELRRA</sequence>